<dbReference type="EMBL" id="QXFT01001432">
    <property type="protein sequence ID" value="KAE9318829.1"/>
    <property type="molecule type" value="Genomic_DNA"/>
</dbReference>
<evidence type="ECO:0000313" key="7">
    <source>
        <dbReference type="Proteomes" id="UP000435112"/>
    </source>
</evidence>
<accession>A0A6A3LP73</accession>
<feature type="chain" id="PRO_5036164998" evidence="1">
    <location>
        <begin position="23"/>
        <end position="50"/>
    </location>
</feature>
<keyword evidence="1" id="KW-0732">Signal</keyword>
<dbReference type="EMBL" id="QXFU01000554">
    <property type="protein sequence ID" value="KAE9029870.1"/>
    <property type="molecule type" value="Genomic_DNA"/>
</dbReference>
<feature type="signal peptide" evidence="1">
    <location>
        <begin position="1"/>
        <end position="22"/>
    </location>
</feature>
<comment type="caution">
    <text evidence="2">The sequence shown here is derived from an EMBL/GenBank/DDBJ whole genome shotgun (WGS) entry which is preliminary data.</text>
</comment>
<evidence type="ECO:0000313" key="6">
    <source>
        <dbReference type="Proteomes" id="UP000434957"/>
    </source>
</evidence>
<evidence type="ECO:0000313" key="5">
    <source>
        <dbReference type="Proteomes" id="UP000429607"/>
    </source>
</evidence>
<keyword evidence="6" id="KW-1185">Reference proteome</keyword>
<name>A0A6A3LP73_9STRA</name>
<gene>
    <name evidence="2" type="ORF">PR001_g14253</name>
    <name evidence="3" type="ORF">PR002_g10013</name>
    <name evidence="4" type="ORF">PR003_g18139</name>
</gene>
<dbReference type="AlphaFoldDB" id="A0A6A3LP73"/>
<dbReference type="EMBL" id="QXFV01001014">
    <property type="protein sequence ID" value="KAE9017994.1"/>
    <property type="molecule type" value="Genomic_DNA"/>
</dbReference>
<dbReference type="OrthoDB" id="10277434at2759"/>
<reference evidence="5 7" key="1">
    <citation type="submission" date="2018-09" db="EMBL/GenBank/DDBJ databases">
        <title>Genomic investigation of the strawberry pathogen Phytophthora fragariae indicates pathogenicity is determined by transcriptional variation in three key races.</title>
        <authorList>
            <person name="Adams T.M."/>
            <person name="Armitage A.D."/>
            <person name="Sobczyk M.K."/>
            <person name="Bates H.J."/>
            <person name="Dunwell J.M."/>
            <person name="Nellist C.F."/>
            <person name="Harrison R.J."/>
        </authorList>
    </citation>
    <scope>NUCLEOTIDE SEQUENCE [LARGE SCALE GENOMIC DNA]</scope>
    <source>
        <strain evidence="2 5">SCRP249</strain>
        <strain evidence="3 7">SCRP324</strain>
        <strain evidence="4 6">SCRP333</strain>
    </source>
</reference>
<sequence>MHKTLPATWAVLQCSAARLAWSYSSASWPACPVARLISSVAGTVGIASSS</sequence>
<dbReference type="Proteomes" id="UP000435112">
    <property type="component" value="Unassembled WGS sequence"/>
</dbReference>
<evidence type="ECO:0000313" key="4">
    <source>
        <dbReference type="EMBL" id="KAE9318829.1"/>
    </source>
</evidence>
<proteinExistence type="predicted"/>
<dbReference type="Proteomes" id="UP000429607">
    <property type="component" value="Unassembled WGS sequence"/>
</dbReference>
<evidence type="ECO:0000313" key="2">
    <source>
        <dbReference type="EMBL" id="KAE9017994.1"/>
    </source>
</evidence>
<dbReference type="Proteomes" id="UP000434957">
    <property type="component" value="Unassembled WGS sequence"/>
</dbReference>
<organism evidence="2 5">
    <name type="scientific">Phytophthora rubi</name>
    <dbReference type="NCBI Taxonomy" id="129364"/>
    <lineage>
        <taxon>Eukaryota</taxon>
        <taxon>Sar</taxon>
        <taxon>Stramenopiles</taxon>
        <taxon>Oomycota</taxon>
        <taxon>Peronosporomycetes</taxon>
        <taxon>Peronosporales</taxon>
        <taxon>Peronosporaceae</taxon>
        <taxon>Phytophthora</taxon>
    </lineage>
</organism>
<protein>
    <submittedName>
        <fullName evidence="2">Uncharacterized protein</fullName>
    </submittedName>
</protein>
<evidence type="ECO:0000313" key="3">
    <source>
        <dbReference type="EMBL" id="KAE9029870.1"/>
    </source>
</evidence>
<evidence type="ECO:0000256" key="1">
    <source>
        <dbReference type="SAM" id="SignalP"/>
    </source>
</evidence>